<dbReference type="PANTHER" id="PTHR11122:SF13">
    <property type="entry name" value="GLUCOSE-6-PHOSPHATE 1-EPIMERASE"/>
    <property type="match status" value="1"/>
</dbReference>
<sequence>MTTTISNSNLTARINHFGAELFSLQNRDDKEYIWEGNPSFWGKHSPVLFPIVGTLKNSSYYYEGTEYHLPRHGFARDMEFILSNKSENSATFSLTSSEESRNVYPFDFELQIIYTLDKNKLIIGYNIINNNNCIMPFSIGAHPAFALPKPFEEYSLAFEYPETLTSYELENDLLSDKSTTLEMIENQISLTYSLFQKDALIFKNLQSKNITISENKKPLLCVQFDDFPNLGIWTKSNAPFLCIEPWLGYSDTVHSSGNILEKEGIQLLEAKKSLKYNFSIEIL</sequence>
<dbReference type="InterPro" id="IPR008183">
    <property type="entry name" value="Aldose_1/G6P_1-epimerase"/>
</dbReference>
<reference evidence="5" key="1">
    <citation type="submission" date="2016-11" db="EMBL/GenBank/DDBJ databases">
        <authorList>
            <person name="Varghese N."/>
            <person name="Submissions S."/>
        </authorList>
    </citation>
    <scope>NUCLEOTIDE SEQUENCE [LARGE SCALE GENOMIC DNA]</scope>
    <source>
        <strain evidence="5">DSM 19978</strain>
    </source>
</reference>
<proteinExistence type="predicted"/>
<protein>
    <submittedName>
        <fullName evidence="4">Galactose mutarotase</fullName>
    </submittedName>
</protein>
<dbReference type="RefSeq" id="WP_073369403.1">
    <property type="nucleotide sequence ID" value="NZ_FQWB01000002.1"/>
</dbReference>
<evidence type="ECO:0000256" key="2">
    <source>
        <dbReference type="ARBA" id="ARBA00011245"/>
    </source>
</evidence>
<evidence type="ECO:0000313" key="4">
    <source>
        <dbReference type="EMBL" id="SHG19047.1"/>
    </source>
</evidence>
<dbReference type="InterPro" id="IPR014718">
    <property type="entry name" value="GH-type_carb-bd"/>
</dbReference>
<comment type="cofactor">
    <cofactor evidence="1">
        <name>Ca(2+)</name>
        <dbReference type="ChEBI" id="CHEBI:29108"/>
    </cofactor>
</comment>
<dbReference type="InterPro" id="IPR011013">
    <property type="entry name" value="Gal_mutarotase_sf_dom"/>
</dbReference>
<evidence type="ECO:0000256" key="3">
    <source>
        <dbReference type="ARBA" id="ARBA00022837"/>
    </source>
</evidence>
<dbReference type="InterPro" id="IPR037481">
    <property type="entry name" value="LacX"/>
</dbReference>
<gene>
    <name evidence="4" type="ORF">SAMN05443549_102364</name>
</gene>
<keyword evidence="3" id="KW-0106">Calcium</keyword>
<dbReference type="STRING" id="468056.SAMN05443549_102364"/>
<dbReference type="OrthoDB" id="9795355at2"/>
<dbReference type="SUPFAM" id="SSF74650">
    <property type="entry name" value="Galactose mutarotase-like"/>
    <property type="match status" value="1"/>
</dbReference>
<organism evidence="4 5">
    <name type="scientific">Flavobacterium fluvii</name>
    <dbReference type="NCBI Taxonomy" id="468056"/>
    <lineage>
        <taxon>Bacteria</taxon>
        <taxon>Pseudomonadati</taxon>
        <taxon>Bacteroidota</taxon>
        <taxon>Flavobacteriia</taxon>
        <taxon>Flavobacteriales</taxon>
        <taxon>Flavobacteriaceae</taxon>
        <taxon>Flavobacterium</taxon>
    </lineage>
</organism>
<evidence type="ECO:0000256" key="1">
    <source>
        <dbReference type="ARBA" id="ARBA00001913"/>
    </source>
</evidence>
<accession>A0A1M5HSY5</accession>
<name>A0A1M5HSY5_9FLAO</name>
<dbReference type="AlphaFoldDB" id="A0A1M5HSY5"/>
<dbReference type="GO" id="GO:0016853">
    <property type="term" value="F:isomerase activity"/>
    <property type="evidence" value="ECO:0007669"/>
    <property type="project" value="InterPro"/>
</dbReference>
<dbReference type="Pfam" id="PF01263">
    <property type="entry name" value="Aldose_epim"/>
    <property type="match status" value="1"/>
</dbReference>
<dbReference type="Proteomes" id="UP000184516">
    <property type="component" value="Unassembled WGS sequence"/>
</dbReference>
<dbReference type="CDD" id="cd09024">
    <property type="entry name" value="Aldose_epim_lacX"/>
    <property type="match status" value="1"/>
</dbReference>
<dbReference type="PANTHER" id="PTHR11122">
    <property type="entry name" value="APOSPORY-ASSOCIATED PROTEIN C-RELATED"/>
    <property type="match status" value="1"/>
</dbReference>
<dbReference type="GO" id="GO:0005975">
    <property type="term" value="P:carbohydrate metabolic process"/>
    <property type="evidence" value="ECO:0007669"/>
    <property type="project" value="InterPro"/>
</dbReference>
<dbReference type="Gene3D" id="2.70.98.10">
    <property type="match status" value="1"/>
</dbReference>
<evidence type="ECO:0000313" key="5">
    <source>
        <dbReference type="Proteomes" id="UP000184516"/>
    </source>
</evidence>
<dbReference type="EMBL" id="FQWB01000002">
    <property type="protein sequence ID" value="SHG19047.1"/>
    <property type="molecule type" value="Genomic_DNA"/>
</dbReference>
<keyword evidence="5" id="KW-1185">Reference proteome</keyword>
<dbReference type="GO" id="GO:0030246">
    <property type="term" value="F:carbohydrate binding"/>
    <property type="evidence" value="ECO:0007669"/>
    <property type="project" value="InterPro"/>
</dbReference>
<comment type="subunit">
    <text evidence="2">Monomer.</text>
</comment>